<comment type="caution">
    <text evidence="7">The sequence shown here is derived from an EMBL/GenBank/DDBJ whole genome shotgun (WGS) entry which is preliminary data.</text>
</comment>
<dbReference type="PANTHER" id="PTHR30349">
    <property type="entry name" value="PHAGE INTEGRASE-RELATED"/>
    <property type="match status" value="1"/>
</dbReference>
<dbReference type="CDD" id="cd00397">
    <property type="entry name" value="DNA_BRE_C"/>
    <property type="match status" value="1"/>
</dbReference>
<dbReference type="Proteomes" id="UP001597548">
    <property type="component" value="Unassembled WGS sequence"/>
</dbReference>
<organism evidence="7 8">
    <name type="scientific">Psychroserpens luteus</name>
    <dbReference type="NCBI Taxonomy" id="1434066"/>
    <lineage>
        <taxon>Bacteria</taxon>
        <taxon>Pseudomonadati</taxon>
        <taxon>Bacteroidota</taxon>
        <taxon>Flavobacteriia</taxon>
        <taxon>Flavobacteriales</taxon>
        <taxon>Flavobacteriaceae</taxon>
        <taxon>Psychroserpens</taxon>
    </lineage>
</organism>
<evidence type="ECO:0000259" key="6">
    <source>
        <dbReference type="PROSITE" id="PS51900"/>
    </source>
</evidence>
<keyword evidence="4" id="KW-0233">DNA recombination</keyword>
<gene>
    <name evidence="7" type="ORF">ACFS29_14340</name>
</gene>
<dbReference type="Pfam" id="PF02899">
    <property type="entry name" value="Phage_int_SAM_1"/>
    <property type="match status" value="1"/>
</dbReference>
<accession>A0ABW5ZUW2</accession>
<evidence type="ECO:0000256" key="2">
    <source>
        <dbReference type="ARBA" id="ARBA00022908"/>
    </source>
</evidence>
<reference evidence="8" key="1">
    <citation type="journal article" date="2019" name="Int. J. Syst. Evol. Microbiol.">
        <title>The Global Catalogue of Microorganisms (GCM) 10K type strain sequencing project: providing services to taxonomists for standard genome sequencing and annotation.</title>
        <authorList>
            <consortium name="The Broad Institute Genomics Platform"/>
            <consortium name="The Broad Institute Genome Sequencing Center for Infectious Disease"/>
            <person name="Wu L."/>
            <person name="Ma J."/>
        </authorList>
    </citation>
    <scope>NUCLEOTIDE SEQUENCE [LARGE SCALE GENOMIC DNA]</scope>
    <source>
        <strain evidence="8">KCTC 32514</strain>
    </source>
</reference>
<feature type="domain" description="Core-binding (CB)" evidence="6">
    <location>
        <begin position="1"/>
        <end position="86"/>
    </location>
</feature>
<dbReference type="InterPro" id="IPR050090">
    <property type="entry name" value="Tyrosine_recombinase_XerCD"/>
</dbReference>
<name>A0ABW5ZUW2_9FLAO</name>
<evidence type="ECO:0000256" key="1">
    <source>
        <dbReference type="ARBA" id="ARBA00008857"/>
    </source>
</evidence>
<evidence type="ECO:0000313" key="8">
    <source>
        <dbReference type="Proteomes" id="UP001597548"/>
    </source>
</evidence>
<dbReference type="InterPro" id="IPR002104">
    <property type="entry name" value="Integrase_catalytic"/>
</dbReference>
<dbReference type="InterPro" id="IPR013762">
    <property type="entry name" value="Integrase-like_cat_sf"/>
</dbReference>
<dbReference type="Pfam" id="PF00589">
    <property type="entry name" value="Phage_integrase"/>
    <property type="match status" value="1"/>
</dbReference>
<keyword evidence="8" id="KW-1185">Reference proteome</keyword>
<dbReference type="InterPro" id="IPR011010">
    <property type="entry name" value="DNA_brk_join_enz"/>
</dbReference>
<dbReference type="InterPro" id="IPR044068">
    <property type="entry name" value="CB"/>
</dbReference>
<keyword evidence="2" id="KW-0229">DNA integration</keyword>
<dbReference type="InterPro" id="IPR004107">
    <property type="entry name" value="Integrase_SAM-like_N"/>
</dbReference>
<keyword evidence="3 5" id="KW-0238">DNA-binding</keyword>
<evidence type="ECO:0000256" key="5">
    <source>
        <dbReference type="PROSITE-ProRule" id="PRU01248"/>
    </source>
</evidence>
<dbReference type="Gene3D" id="1.10.150.130">
    <property type="match status" value="1"/>
</dbReference>
<dbReference type="InterPro" id="IPR010998">
    <property type="entry name" value="Integrase_recombinase_N"/>
</dbReference>
<evidence type="ECO:0000256" key="4">
    <source>
        <dbReference type="ARBA" id="ARBA00023172"/>
    </source>
</evidence>
<protein>
    <submittedName>
        <fullName evidence="7">Tyrosine-type recombinase/integrase</fullName>
    </submittedName>
</protein>
<evidence type="ECO:0000256" key="3">
    <source>
        <dbReference type="ARBA" id="ARBA00023125"/>
    </source>
</evidence>
<comment type="similarity">
    <text evidence="1">Belongs to the 'phage' integrase family.</text>
</comment>
<dbReference type="SUPFAM" id="SSF56349">
    <property type="entry name" value="DNA breaking-rejoining enzymes"/>
    <property type="match status" value="1"/>
</dbReference>
<dbReference type="EMBL" id="JBHUOS010000010">
    <property type="protein sequence ID" value="MFD2916830.1"/>
    <property type="molecule type" value="Genomic_DNA"/>
</dbReference>
<dbReference type="PROSITE" id="PS51900">
    <property type="entry name" value="CB"/>
    <property type="match status" value="1"/>
</dbReference>
<dbReference type="PANTHER" id="PTHR30349:SF41">
    <property type="entry name" value="INTEGRASE_RECOMBINASE PROTEIN MJ0367-RELATED"/>
    <property type="match status" value="1"/>
</dbReference>
<evidence type="ECO:0000313" key="7">
    <source>
        <dbReference type="EMBL" id="MFD2916830.1"/>
    </source>
</evidence>
<dbReference type="Gene3D" id="1.10.443.10">
    <property type="entry name" value="Intergrase catalytic core"/>
    <property type="match status" value="1"/>
</dbReference>
<sequence>MLNKFETYMHKCEHAESTVFSYCRVVSKFMNWCNTNDIELESLDYKTWIGYQELIKNRRTRKGFHLKDNSVKQDIGAIRLFFDFLVHEDVICLNPIKEIYYKDNSEFSHVPLSQDELEELYYCFPTQDLKHPKCTSVAIRNKVIIGLAVFQAIDSKTLKGMTVSNIDLDKGKVYISGTKRSNSRTLKLEPCQINVLRQYLDYDREVLQKKISCFTEALFPLNTSRFSIITNDICGKLKYLNLKVTNLMQIRDSVITLWVKKHDLRKVQIMAGHRYISSTEKYIKTNLDSLQKATEMYHPMQ</sequence>
<dbReference type="RefSeq" id="WP_317175377.1">
    <property type="nucleotide sequence ID" value="NZ_JADILU010000001.1"/>
</dbReference>
<proteinExistence type="inferred from homology"/>